<evidence type="ECO:0000313" key="2">
    <source>
        <dbReference type="EMBL" id="KAG9241678.1"/>
    </source>
</evidence>
<evidence type="ECO:0000256" key="1">
    <source>
        <dbReference type="SAM" id="MobiDB-lite"/>
    </source>
</evidence>
<name>A0A9P8CC66_9HELO</name>
<feature type="compositionally biased region" description="Polar residues" evidence="1">
    <location>
        <begin position="621"/>
        <end position="638"/>
    </location>
</feature>
<dbReference type="EMBL" id="MU254172">
    <property type="protein sequence ID" value="KAG9241678.1"/>
    <property type="molecule type" value="Genomic_DNA"/>
</dbReference>
<sequence length="729" mass="81994">MVVEASDDGALMKDIEHVMDLDIRKEGSSQIRDSLGESLYSGTTAVTTHSQEQLEAMSPADMIDNLSGLYDASCGVMNLLAPEKFSTPRVGDVLGDVQRGLQDLKIPGSKLSKKFKKREDTFTEFRQHYGSTEFIQLQMTWRKLFKTDSPHVGVFRPDAILYAANVATAIKDITSKSNQSVSTPVHLRSLEAKFPESFLSSFDKEYSMGKSTLLEQSFELALDIRTQAVIADLLHSNEKPAYNPDSILASTFYQSELDPGAEDLDGFFNDQPVVSVLGELVQNTKFQSETIKQRVFDIRVAFRYSAPAKESGDLVDLESLSENFPWSEFITKMMMWGRLRLIELTNNVREQGGMELITEALKEEAMTGEGNISRPADAPKSKLAIVSNELLQKLFRKPLAKPLPIVPSGVQSRTQSLNAASSAIAEPSRPVVHLPNKSSNRHEREKAEGSSSSKILDEWDDDVNDRNKENLLGYRTAEANSRRVSNLRRETLSNGDPGPSSRKRARIETTNEDEDAAFQSDDRVPNPNKRMGASFKRPVQVNSIPTGRSHVQMNSEDEEERIRQQNRINLEIALQDDTELEEEVLDEHHHESRLEDQEHDEEDNEPQPAQIRAIARATTARNKTGGRQANPSKVPWSTSDEEELKRCIEKYGTSYAVIQMHGRFDRDLADATPGQWALKDKARNMKISYLRAGMPYDHLPVHFDFVALKKQDKIGILELRPELADYLPI</sequence>
<organism evidence="2 3">
    <name type="scientific">Calycina marina</name>
    <dbReference type="NCBI Taxonomy" id="1763456"/>
    <lineage>
        <taxon>Eukaryota</taxon>
        <taxon>Fungi</taxon>
        <taxon>Dikarya</taxon>
        <taxon>Ascomycota</taxon>
        <taxon>Pezizomycotina</taxon>
        <taxon>Leotiomycetes</taxon>
        <taxon>Helotiales</taxon>
        <taxon>Pezizellaceae</taxon>
        <taxon>Calycina</taxon>
    </lineage>
</organism>
<protein>
    <recommendedName>
        <fullName evidence="4">Myb-like domain-containing protein</fullName>
    </recommendedName>
</protein>
<feature type="region of interest" description="Disordered" evidence="1">
    <location>
        <begin position="482"/>
        <end position="533"/>
    </location>
</feature>
<dbReference type="OrthoDB" id="5398572at2759"/>
<feature type="region of interest" description="Disordered" evidence="1">
    <location>
        <begin position="619"/>
        <end position="638"/>
    </location>
</feature>
<dbReference type="Proteomes" id="UP000887226">
    <property type="component" value="Unassembled WGS sequence"/>
</dbReference>
<gene>
    <name evidence="2" type="ORF">BJ878DRAFT_545002</name>
</gene>
<feature type="compositionally biased region" description="Basic and acidic residues" evidence="1">
    <location>
        <begin position="586"/>
        <end position="596"/>
    </location>
</feature>
<accession>A0A9P8CC66</accession>
<comment type="caution">
    <text evidence="2">The sequence shown here is derived from an EMBL/GenBank/DDBJ whole genome shotgun (WGS) entry which is preliminary data.</text>
</comment>
<reference evidence="2" key="1">
    <citation type="journal article" date="2021" name="IMA Fungus">
        <title>Genomic characterization of three marine fungi, including Emericellopsis atlantica sp. nov. with signatures of a generalist lifestyle and marine biomass degradation.</title>
        <authorList>
            <person name="Hagestad O.C."/>
            <person name="Hou L."/>
            <person name="Andersen J.H."/>
            <person name="Hansen E.H."/>
            <person name="Altermark B."/>
            <person name="Li C."/>
            <person name="Kuhnert E."/>
            <person name="Cox R.J."/>
            <person name="Crous P.W."/>
            <person name="Spatafora J.W."/>
            <person name="Lail K."/>
            <person name="Amirebrahimi M."/>
            <person name="Lipzen A."/>
            <person name="Pangilinan J."/>
            <person name="Andreopoulos W."/>
            <person name="Hayes R.D."/>
            <person name="Ng V."/>
            <person name="Grigoriev I.V."/>
            <person name="Jackson S.A."/>
            <person name="Sutton T.D.S."/>
            <person name="Dobson A.D.W."/>
            <person name="Rama T."/>
        </authorList>
    </citation>
    <scope>NUCLEOTIDE SEQUENCE</scope>
    <source>
        <strain evidence="2">TRa3180A</strain>
    </source>
</reference>
<dbReference type="AlphaFoldDB" id="A0A9P8CC66"/>
<feature type="region of interest" description="Disordered" evidence="1">
    <location>
        <begin position="417"/>
        <end position="458"/>
    </location>
</feature>
<evidence type="ECO:0008006" key="4">
    <source>
        <dbReference type="Google" id="ProtNLM"/>
    </source>
</evidence>
<evidence type="ECO:0000313" key="3">
    <source>
        <dbReference type="Proteomes" id="UP000887226"/>
    </source>
</evidence>
<proteinExistence type="predicted"/>
<feature type="region of interest" description="Disordered" evidence="1">
    <location>
        <begin position="582"/>
        <end position="608"/>
    </location>
</feature>
<keyword evidence="3" id="KW-1185">Reference proteome</keyword>